<name>A0A5E7QKX5_PSEFL</name>
<accession>A0A5E7QKX5</accession>
<evidence type="ECO:0000313" key="1">
    <source>
        <dbReference type="EMBL" id="VVP62165.1"/>
    </source>
</evidence>
<sequence length="112" mass="12928">MSEAKRQRLAWQLIEYCQQHFPQRLQGLDDAGQQQWAASCQRSADRHGYSAVDEVMRWVNLYAVLGDDFPDAPDQASYRQLLGEKGVLPEQRLNNLSAELQRHQLAQKELFA</sequence>
<proteinExistence type="predicted"/>
<gene>
    <name evidence="1" type="ORF">PS870_06535</name>
</gene>
<dbReference type="EMBL" id="CABVIK010000056">
    <property type="protein sequence ID" value="VVP62165.1"/>
    <property type="molecule type" value="Genomic_DNA"/>
</dbReference>
<organism evidence="1 2">
    <name type="scientific">Pseudomonas fluorescens</name>
    <dbReference type="NCBI Taxonomy" id="294"/>
    <lineage>
        <taxon>Bacteria</taxon>
        <taxon>Pseudomonadati</taxon>
        <taxon>Pseudomonadota</taxon>
        <taxon>Gammaproteobacteria</taxon>
        <taxon>Pseudomonadales</taxon>
        <taxon>Pseudomonadaceae</taxon>
        <taxon>Pseudomonas</taxon>
    </lineage>
</organism>
<dbReference type="AlphaFoldDB" id="A0A5E7QKX5"/>
<reference evidence="1 2" key="1">
    <citation type="submission" date="2019-09" db="EMBL/GenBank/DDBJ databases">
        <authorList>
            <person name="Chandra G."/>
            <person name="Truman W A."/>
        </authorList>
    </citation>
    <scope>NUCLEOTIDE SEQUENCE [LARGE SCALE GENOMIC DNA]</scope>
    <source>
        <strain evidence="1">PS870</strain>
    </source>
</reference>
<evidence type="ECO:0000313" key="2">
    <source>
        <dbReference type="Proteomes" id="UP000349468"/>
    </source>
</evidence>
<dbReference type="Proteomes" id="UP000349468">
    <property type="component" value="Unassembled WGS sequence"/>
</dbReference>
<protein>
    <submittedName>
        <fullName evidence="1">Uncharacterized protein</fullName>
    </submittedName>
</protein>